<feature type="compositionally biased region" description="Low complexity" evidence="1">
    <location>
        <begin position="18"/>
        <end position="33"/>
    </location>
</feature>
<organism evidence="2 3">
    <name type="scientific">Dissophora globulifera</name>
    <dbReference type="NCBI Taxonomy" id="979702"/>
    <lineage>
        <taxon>Eukaryota</taxon>
        <taxon>Fungi</taxon>
        <taxon>Fungi incertae sedis</taxon>
        <taxon>Mucoromycota</taxon>
        <taxon>Mortierellomycotina</taxon>
        <taxon>Mortierellomycetes</taxon>
        <taxon>Mortierellales</taxon>
        <taxon>Mortierellaceae</taxon>
        <taxon>Dissophora</taxon>
    </lineage>
</organism>
<feature type="region of interest" description="Disordered" evidence="1">
    <location>
        <begin position="827"/>
        <end position="856"/>
    </location>
</feature>
<sequence length="1277" mass="135557">MALPHESSSGAQDWSRLQQQQQPINSPTSPSSPIDKETAPLPPRPQQTLPTHSGIQGFESTATTTTTTATTTAAARATPTAKPMSPPYMRSVDGQETATTMAVKTATLPVLPASSNKPLPPRPFSTTTPTTTAAIHSHNIAQELYQAPMSQQQVQRNHPVSPDPSNRRRRTYSSASSSSLLLHQQQQQRQQQQDYDFSMPRISLEQPPPYSYSVGHNGSRLLATAAQFHAGSGAGPPTEEHLFQVQELTLPAVKAALNLSNSGTAGSTSGGNSSVPAQQQLQFICADPMHDQQYLLVGSANGLHSIDLMTADRQQQPSSLLSSSSSIRTHIQGLAFKEIHCLDDIGLVVVIAGRNSRVRCYDYDAIKRLVSYGHSKDGQGRVVEGGKLGLMKNMIQLQVETTFLRDNNSHNNSIDNSDAANNNNNNITSPGIQSRAARIFKNSSSPSPSSSPSSTTSPPQLPHRQRHQHTHSIDRSLLSPPLRSDSPNPNFDSVSALNESGHDVLTTLTSTTSSTTTARTGVKTHKQRPMSFGGLASMAQEHVMKSKNHLQQNQGQSRGQTQAPASSSTPVSPNTGNGNAPTTTKNKRLSQVASYFSQAAAAAGSTTAAAKLAASYANSQGQDPASMAVAPTEEAVSWAWDFTKLKQTKDVLGLDFHYTTSTVFMTILSKNGIDIYSRPRSARGRRAAPWTGVSSEPHHGATAGTTTTTTPAGTAASSINGVGDHGASGGKEAVGRPSTSNTVSGGMVTSTSTSSYASSIDHSNSNNNSGQYEWKQFKQLYHPEAPSFMTVVKTPQEVTDIILGKGPRACVINVESMSVTDIHREYMTNGRNSNSGHGTNGSGHSGSNSSGSYGSSSGSANSVIQGILGKTLGFKNSPLWHSFEKIPFDVPPYILYADAAASIYDDNRTANGRFDPDSKAQYATYGSELQQQQQWEVQGGVGGSSVPPPSTASSSTAAAAVVSVMSGSSTSSLDVTSGSRDEIIQKPWDQQSIHQQQLEEQERFEAETLASKQQQQQGLSIPQVYPANSSPASSSSSSSSSSNSAAAAQQPPPKNNKRNKTSARMVTSDEVINMHFCHTTTTQLFLATYGTHSRIVDLQGRPQSPVVLDWEASPPQKVEFLKSAQDIYVVGFDKASIVVFSLTRGKKVKTISKTDLVRGADTAMEELRASMASATLAATPSTATATATTTVGGSRASSGSEGTTTTSPMTTGYGGTTGSSFSNSSAAIKFLGRDNMMAEDSLGIFFSYSHPRNGISVCKLGIVPVVHDELELIGYYS</sequence>
<feature type="region of interest" description="Disordered" evidence="1">
    <location>
        <begin position="542"/>
        <end position="585"/>
    </location>
</feature>
<feature type="compositionally biased region" description="Low complexity" evidence="1">
    <location>
        <begin position="443"/>
        <end position="458"/>
    </location>
</feature>
<feature type="compositionally biased region" description="Low complexity" evidence="1">
    <location>
        <begin position="738"/>
        <end position="767"/>
    </location>
</feature>
<feature type="compositionally biased region" description="Polar residues" evidence="1">
    <location>
        <begin position="1010"/>
        <end position="1020"/>
    </location>
</feature>
<feature type="compositionally biased region" description="Low complexity" evidence="1">
    <location>
        <begin position="551"/>
        <end position="562"/>
    </location>
</feature>
<feature type="compositionally biased region" description="Low complexity" evidence="1">
    <location>
        <begin position="1183"/>
        <end position="1211"/>
    </location>
</feature>
<feature type="compositionally biased region" description="Low complexity" evidence="1">
    <location>
        <begin position="475"/>
        <end position="490"/>
    </location>
</feature>
<feature type="region of interest" description="Disordered" evidence="1">
    <location>
        <begin position="1"/>
        <end position="88"/>
    </location>
</feature>
<feature type="region of interest" description="Disordered" evidence="1">
    <location>
        <begin position="680"/>
        <end position="767"/>
    </location>
</feature>
<evidence type="ECO:0000313" key="3">
    <source>
        <dbReference type="Proteomes" id="UP000738325"/>
    </source>
</evidence>
<dbReference type="AlphaFoldDB" id="A0A9P6UQD4"/>
<dbReference type="OrthoDB" id="6415790at2759"/>
<feature type="compositionally biased region" description="Low complexity" evidence="1">
    <location>
        <begin position="845"/>
        <end position="856"/>
    </location>
</feature>
<proteinExistence type="predicted"/>
<feature type="region of interest" description="Disordered" evidence="1">
    <location>
        <begin position="1004"/>
        <end position="1064"/>
    </location>
</feature>
<reference evidence="2" key="1">
    <citation type="journal article" date="2020" name="Fungal Divers.">
        <title>Resolving the Mortierellaceae phylogeny through synthesis of multi-gene phylogenetics and phylogenomics.</title>
        <authorList>
            <person name="Vandepol N."/>
            <person name="Liber J."/>
            <person name="Desiro A."/>
            <person name="Na H."/>
            <person name="Kennedy M."/>
            <person name="Barry K."/>
            <person name="Grigoriev I.V."/>
            <person name="Miller A.N."/>
            <person name="O'Donnell K."/>
            <person name="Stajich J.E."/>
            <person name="Bonito G."/>
        </authorList>
    </citation>
    <scope>NUCLEOTIDE SEQUENCE</scope>
    <source>
        <strain evidence="2">REB-010B</strain>
    </source>
</reference>
<dbReference type="Proteomes" id="UP000738325">
    <property type="component" value="Unassembled WGS sequence"/>
</dbReference>
<feature type="compositionally biased region" description="Low complexity" evidence="1">
    <location>
        <begin position="700"/>
        <end position="716"/>
    </location>
</feature>
<feature type="compositionally biased region" description="Low complexity" evidence="1">
    <location>
        <begin position="172"/>
        <end position="193"/>
    </location>
</feature>
<protein>
    <submittedName>
        <fullName evidence="2">Uncharacterized protein</fullName>
    </submittedName>
</protein>
<feature type="compositionally biased region" description="Polar residues" evidence="1">
    <location>
        <begin position="563"/>
        <end position="572"/>
    </location>
</feature>
<evidence type="ECO:0000313" key="2">
    <source>
        <dbReference type="EMBL" id="KAG0315011.1"/>
    </source>
</evidence>
<feature type="compositionally biased region" description="Low complexity" evidence="1">
    <location>
        <begin position="573"/>
        <end position="585"/>
    </location>
</feature>
<comment type="caution">
    <text evidence="2">The sequence shown here is derived from an EMBL/GenBank/DDBJ whole genome shotgun (WGS) entry which is preliminary data.</text>
</comment>
<feature type="compositionally biased region" description="Polar residues" evidence="1">
    <location>
        <begin position="149"/>
        <end position="158"/>
    </location>
</feature>
<evidence type="ECO:0000256" key="1">
    <source>
        <dbReference type="SAM" id="MobiDB-lite"/>
    </source>
</evidence>
<feature type="compositionally biased region" description="Low complexity" evidence="1">
    <location>
        <begin position="409"/>
        <end position="427"/>
    </location>
</feature>
<accession>A0A9P6UQD4</accession>
<feature type="compositionally biased region" description="Low complexity" evidence="1">
    <location>
        <begin position="1026"/>
        <end position="1049"/>
    </location>
</feature>
<feature type="region of interest" description="Disordered" evidence="1">
    <location>
        <begin position="1183"/>
        <end position="1216"/>
    </location>
</feature>
<feature type="region of interest" description="Disordered" evidence="1">
    <location>
        <begin position="149"/>
        <end position="194"/>
    </location>
</feature>
<feature type="compositionally biased region" description="Polar residues" evidence="1">
    <location>
        <begin position="1"/>
        <end position="17"/>
    </location>
</feature>
<feature type="region of interest" description="Disordered" evidence="1">
    <location>
        <begin position="408"/>
        <end position="530"/>
    </location>
</feature>
<dbReference type="EMBL" id="JAAAIP010000570">
    <property type="protein sequence ID" value="KAG0315011.1"/>
    <property type="molecule type" value="Genomic_DNA"/>
</dbReference>
<feature type="compositionally biased region" description="Low complexity" evidence="1">
    <location>
        <begin position="61"/>
        <end position="81"/>
    </location>
</feature>
<name>A0A9P6UQD4_9FUNG</name>
<gene>
    <name evidence="2" type="ORF">BGZ99_007737</name>
</gene>
<feature type="compositionally biased region" description="Low complexity" evidence="1">
    <location>
        <begin position="505"/>
        <end position="517"/>
    </location>
</feature>
<keyword evidence="3" id="KW-1185">Reference proteome</keyword>